<keyword evidence="5" id="KW-0645">Protease</keyword>
<keyword evidence="11" id="KW-0482">Metalloprotease</keyword>
<sequence length="225" mass="24322">MPHELNLIQQLVVFVLPLIFAITVHEAAHGWVADKLGDHTARAMGRVTINPIPHIDPVGTIIVPLALYAMTTLAGGGGLIFGWAKPVPINPRNFGNYRRDMALTAAAGPVSNFIMLLIWAVLLRMSAGMESSASWFAEPLAYMAVGGILINAILMVLNLLPILPLDGGRVLASLLPPRLSFSYARLEPWGLFILIGLMVTGILWPIMRPMLQLVQGLAYSVAGLM</sequence>
<comment type="similarity">
    <text evidence="3">Belongs to the peptidase M50B family.</text>
</comment>
<protein>
    <submittedName>
        <fullName evidence="15">Peptidase M50</fullName>
    </submittedName>
</protein>
<feature type="transmembrane region" description="Helical" evidence="13">
    <location>
        <begin position="12"/>
        <end position="32"/>
    </location>
</feature>
<dbReference type="OrthoDB" id="9800627at2"/>
<dbReference type="EMBL" id="AP012273">
    <property type="protein sequence ID" value="BAO43925.1"/>
    <property type="molecule type" value="Genomic_DNA"/>
</dbReference>
<evidence type="ECO:0000256" key="13">
    <source>
        <dbReference type="SAM" id="Phobius"/>
    </source>
</evidence>
<evidence type="ECO:0000259" key="14">
    <source>
        <dbReference type="Pfam" id="PF02163"/>
    </source>
</evidence>
<dbReference type="PANTHER" id="PTHR35864">
    <property type="entry name" value="ZINC METALLOPROTEASE MJ0611-RELATED"/>
    <property type="match status" value="1"/>
</dbReference>
<evidence type="ECO:0000256" key="2">
    <source>
        <dbReference type="ARBA" id="ARBA00004651"/>
    </source>
</evidence>
<dbReference type="GO" id="GO:0005886">
    <property type="term" value="C:plasma membrane"/>
    <property type="evidence" value="ECO:0007669"/>
    <property type="project" value="UniProtKB-SubCell"/>
</dbReference>
<keyword evidence="7" id="KW-0479">Metal-binding</keyword>
<keyword evidence="9" id="KW-0862">Zinc</keyword>
<proteinExistence type="inferred from homology"/>
<dbReference type="Pfam" id="PF02163">
    <property type="entry name" value="Peptidase_M50"/>
    <property type="match status" value="1"/>
</dbReference>
<gene>
    <name evidence="15" type="ORF">TBH_C0995</name>
</gene>
<keyword evidence="6 13" id="KW-0812">Transmembrane</keyword>
<dbReference type="AlphaFoldDB" id="A0A7U6GHX1"/>
<evidence type="ECO:0000256" key="4">
    <source>
        <dbReference type="ARBA" id="ARBA00022475"/>
    </source>
</evidence>
<evidence type="ECO:0000256" key="1">
    <source>
        <dbReference type="ARBA" id="ARBA00001947"/>
    </source>
</evidence>
<dbReference type="GO" id="GO:0046872">
    <property type="term" value="F:metal ion binding"/>
    <property type="evidence" value="ECO:0007669"/>
    <property type="project" value="UniProtKB-KW"/>
</dbReference>
<evidence type="ECO:0000256" key="7">
    <source>
        <dbReference type="ARBA" id="ARBA00022723"/>
    </source>
</evidence>
<feature type="transmembrane region" description="Helical" evidence="13">
    <location>
        <begin position="102"/>
        <end position="122"/>
    </location>
</feature>
<accession>A0A7U6GHX1</accession>
<evidence type="ECO:0000256" key="10">
    <source>
        <dbReference type="ARBA" id="ARBA00022989"/>
    </source>
</evidence>
<name>A0A7U6GHX1_9GAMM</name>
<dbReference type="InterPro" id="IPR044537">
    <property type="entry name" value="Rip2-like"/>
</dbReference>
<dbReference type="RefSeq" id="WP_041066166.1">
    <property type="nucleotide sequence ID" value="NZ_AP012273.1"/>
</dbReference>
<dbReference type="InterPro" id="IPR008915">
    <property type="entry name" value="Peptidase_M50"/>
</dbReference>
<dbReference type="PANTHER" id="PTHR35864:SF1">
    <property type="entry name" value="ZINC METALLOPROTEASE YWHC-RELATED"/>
    <property type="match status" value="1"/>
</dbReference>
<feature type="transmembrane region" description="Helical" evidence="13">
    <location>
        <begin position="186"/>
        <end position="207"/>
    </location>
</feature>
<evidence type="ECO:0000256" key="9">
    <source>
        <dbReference type="ARBA" id="ARBA00022833"/>
    </source>
</evidence>
<dbReference type="GO" id="GO:0006508">
    <property type="term" value="P:proteolysis"/>
    <property type="evidence" value="ECO:0007669"/>
    <property type="project" value="UniProtKB-KW"/>
</dbReference>
<evidence type="ECO:0000256" key="5">
    <source>
        <dbReference type="ARBA" id="ARBA00022670"/>
    </source>
</evidence>
<evidence type="ECO:0000313" key="15">
    <source>
        <dbReference type="EMBL" id="BAO43925.1"/>
    </source>
</evidence>
<dbReference type="KEGG" id="tbn:TBH_C0995"/>
<comment type="cofactor">
    <cofactor evidence="1">
        <name>Zn(2+)</name>
        <dbReference type="ChEBI" id="CHEBI:29105"/>
    </cofactor>
</comment>
<evidence type="ECO:0000313" key="16">
    <source>
        <dbReference type="Proteomes" id="UP000031631"/>
    </source>
</evidence>
<keyword evidence="16" id="KW-1185">Reference proteome</keyword>
<dbReference type="CDD" id="cd06158">
    <property type="entry name" value="S2P-M50_like_1"/>
    <property type="match status" value="1"/>
</dbReference>
<dbReference type="GO" id="GO:0008237">
    <property type="term" value="F:metallopeptidase activity"/>
    <property type="evidence" value="ECO:0007669"/>
    <property type="project" value="UniProtKB-KW"/>
</dbReference>
<dbReference type="Proteomes" id="UP000031631">
    <property type="component" value="Chromosome"/>
</dbReference>
<keyword evidence="4" id="KW-1003">Cell membrane</keyword>
<evidence type="ECO:0000256" key="3">
    <source>
        <dbReference type="ARBA" id="ARBA00007931"/>
    </source>
</evidence>
<feature type="transmembrane region" description="Helical" evidence="13">
    <location>
        <begin position="142"/>
        <end position="165"/>
    </location>
</feature>
<evidence type="ECO:0000256" key="8">
    <source>
        <dbReference type="ARBA" id="ARBA00022801"/>
    </source>
</evidence>
<feature type="domain" description="Peptidase M50" evidence="14">
    <location>
        <begin position="134"/>
        <end position="176"/>
    </location>
</feature>
<keyword evidence="8" id="KW-0378">Hydrolase</keyword>
<comment type="subcellular location">
    <subcellularLocation>
        <location evidence="2">Cell membrane</location>
        <topology evidence="2">Multi-pass membrane protein</topology>
    </subcellularLocation>
</comment>
<evidence type="ECO:0000256" key="6">
    <source>
        <dbReference type="ARBA" id="ARBA00022692"/>
    </source>
</evidence>
<evidence type="ECO:0000256" key="12">
    <source>
        <dbReference type="ARBA" id="ARBA00023136"/>
    </source>
</evidence>
<feature type="transmembrane region" description="Helical" evidence="13">
    <location>
        <begin position="61"/>
        <end position="81"/>
    </location>
</feature>
<organism evidence="15 16">
    <name type="scientific">Thiolapillus brandeum</name>
    <dbReference type="NCBI Taxonomy" id="1076588"/>
    <lineage>
        <taxon>Bacteria</taxon>
        <taxon>Pseudomonadati</taxon>
        <taxon>Pseudomonadota</taxon>
        <taxon>Gammaproteobacteria</taxon>
        <taxon>Chromatiales</taxon>
        <taxon>Sedimenticolaceae</taxon>
        <taxon>Thiolapillus</taxon>
    </lineage>
</organism>
<evidence type="ECO:0000256" key="11">
    <source>
        <dbReference type="ARBA" id="ARBA00023049"/>
    </source>
</evidence>
<keyword evidence="10 13" id="KW-1133">Transmembrane helix</keyword>
<keyword evidence="12 13" id="KW-0472">Membrane</keyword>
<dbReference type="InterPro" id="IPR052348">
    <property type="entry name" value="Metallopeptidase_M50B"/>
</dbReference>
<reference evidence="15 16" key="1">
    <citation type="journal article" date="2014" name="PLoS ONE">
        <title>Physiological and genomic features of a novel sulfur-oxidizing gammaproteobacterium belonging to a previously uncultivated symbiotic lineage isolated from a hydrothermal vent.</title>
        <authorList>
            <person name="Nunoura T."/>
            <person name="Takaki Y."/>
            <person name="Kazama H."/>
            <person name="Kakuta J."/>
            <person name="Shimamura S."/>
            <person name="Makita H."/>
            <person name="Hirai M."/>
            <person name="Miyazaki M."/>
            <person name="Takai K."/>
        </authorList>
    </citation>
    <scope>NUCLEOTIDE SEQUENCE [LARGE SCALE GENOMIC DNA]</scope>
    <source>
        <strain evidence="15 16">Hiromi1</strain>
    </source>
</reference>